<proteinExistence type="predicted"/>
<evidence type="ECO:0000313" key="3">
    <source>
        <dbReference type="Proteomes" id="UP000674234"/>
    </source>
</evidence>
<accession>A0A941AR44</accession>
<dbReference type="AlphaFoldDB" id="A0A941AR44"/>
<reference evidence="2" key="1">
    <citation type="submission" date="2021-02" db="EMBL/GenBank/DDBJ databases">
        <title>Draft genome sequence of Microbispora sp. RL4-1S isolated from rice leaves in Thailand.</title>
        <authorList>
            <person name="Muangham S."/>
            <person name="Duangmal K."/>
        </authorList>
    </citation>
    <scope>NUCLEOTIDE SEQUENCE</scope>
    <source>
        <strain evidence="2">RL4-1S</strain>
    </source>
</reference>
<dbReference type="InterPro" id="IPR025979">
    <property type="entry name" value="ChrR-like_cupin_dom"/>
</dbReference>
<dbReference type="Pfam" id="PF12973">
    <property type="entry name" value="Cupin_7"/>
    <property type="match status" value="1"/>
</dbReference>
<comment type="caution">
    <text evidence="2">The sequence shown here is derived from an EMBL/GenBank/DDBJ whole genome shotgun (WGS) entry which is preliminary data.</text>
</comment>
<dbReference type="Proteomes" id="UP000674234">
    <property type="component" value="Unassembled WGS sequence"/>
</dbReference>
<organism evidence="2 3">
    <name type="scientific">Microbispora oryzae</name>
    <dbReference type="NCBI Taxonomy" id="2806554"/>
    <lineage>
        <taxon>Bacteria</taxon>
        <taxon>Bacillati</taxon>
        <taxon>Actinomycetota</taxon>
        <taxon>Actinomycetes</taxon>
        <taxon>Streptosporangiales</taxon>
        <taxon>Streptosporangiaceae</taxon>
        <taxon>Microbispora</taxon>
    </lineage>
</organism>
<evidence type="ECO:0000259" key="1">
    <source>
        <dbReference type="Pfam" id="PF12973"/>
    </source>
</evidence>
<dbReference type="EMBL" id="JAFCNB010000008">
    <property type="protein sequence ID" value="MBP2705509.1"/>
    <property type="molecule type" value="Genomic_DNA"/>
</dbReference>
<gene>
    <name evidence="2" type="ORF">JOL79_16985</name>
</gene>
<feature type="domain" description="ChrR-like cupin" evidence="1">
    <location>
        <begin position="24"/>
        <end position="112"/>
    </location>
</feature>
<dbReference type="RefSeq" id="WP_210156790.1">
    <property type="nucleotide sequence ID" value="NZ_JAFCNB010000008.1"/>
</dbReference>
<protein>
    <submittedName>
        <fullName evidence="2">Cupin domain-containing protein</fullName>
    </submittedName>
</protein>
<dbReference type="SUPFAM" id="SSF51182">
    <property type="entry name" value="RmlC-like cupins"/>
    <property type="match status" value="1"/>
</dbReference>
<dbReference type="Gene3D" id="2.60.120.10">
    <property type="entry name" value="Jelly Rolls"/>
    <property type="match status" value="1"/>
</dbReference>
<dbReference type="InterPro" id="IPR011051">
    <property type="entry name" value="RmlC_Cupin_sf"/>
</dbReference>
<sequence>MSLADSTARTVSVLRNLLSPESLDAVEWKEWRQPGRAGVEIHSLAKGPRAEAFLVRYGPGAHGDLHRHLGFEVVFVLDGEMINDNGDRYTRGDLVVEDADSVHQIETETGFTVLAFREAPTEPVAGANGT</sequence>
<evidence type="ECO:0000313" key="2">
    <source>
        <dbReference type="EMBL" id="MBP2705509.1"/>
    </source>
</evidence>
<name>A0A941AR44_9ACTN</name>
<keyword evidence="3" id="KW-1185">Reference proteome</keyword>
<dbReference type="InterPro" id="IPR014710">
    <property type="entry name" value="RmlC-like_jellyroll"/>
</dbReference>